<keyword evidence="2" id="KW-1185">Reference proteome</keyword>
<protein>
    <submittedName>
        <fullName evidence="1">Uncharacterized protein</fullName>
    </submittedName>
</protein>
<name>A0ACC0VP73_9STRA</name>
<dbReference type="Proteomes" id="UP001163321">
    <property type="component" value="Chromosome 8"/>
</dbReference>
<organism evidence="1 2">
    <name type="scientific">Peronosclerospora sorghi</name>
    <dbReference type="NCBI Taxonomy" id="230839"/>
    <lineage>
        <taxon>Eukaryota</taxon>
        <taxon>Sar</taxon>
        <taxon>Stramenopiles</taxon>
        <taxon>Oomycota</taxon>
        <taxon>Peronosporomycetes</taxon>
        <taxon>Peronosporales</taxon>
        <taxon>Peronosporaceae</taxon>
        <taxon>Peronosclerospora</taxon>
    </lineage>
</organism>
<dbReference type="EMBL" id="CM047587">
    <property type="protein sequence ID" value="KAI9907760.1"/>
    <property type="molecule type" value="Genomic_DNA"/>
</dbReference>
<reference evidence="1 2" key="1">
    <citation type="journal article" date="2022" name="bioRxiv">
        <title>The genome of the oomycete Peronosclerospora sorghi, a cosmopolitan pathogen of maize and sorghum, is inflated with dispersed pseudogenes.</title>
        <authorList>
            <person name="Fletcher K."/>
            <person name="Martin F."/>
            <person name="Isakeit T."/>
            <person name="Cavanaugh K."/>
            <person name="Magill C."/>
            <person name="Michelmore R."/>
        </authorList>
    </citation>
    <scope>NUCLEOTIDE SEQUENCE [LARGE SCALE GENOMIC DNA]</scope>
    <source>
        <strain evidence="1">P6</strain>
    </source>
</reference>
<gene>
    <name evidence="1" type="ORF">PsorP6_016387</name>
</gene>
<evidence type="ECO:0000313" key="2">
    <source>
        <dbReference type="Proteomes" id="UP001163321"/>
    </source>
</evidence>
<evidence type="ECO:0000313" key="1">
    <source>
        <dbReference type="EMBL" id="KAI9907760.1"/>
    </source>
</evidence>
<accession>A0ACC0VP73</accession>
<sequence length="740" mass="82715">MQVVALVSGGKDSCYAMMECVRFGHEIVCLAHLHPPRALGADDVEIDSFMFQSVGHQSVKLIAESMDLTLISEPILGTAVKTDLEYHELTAGDEVEDLYRLLKKVKQQFPHIQGVCTGAIFSTYQRNRVENVCSRLDLTSLGYLWRREQTRLLQEMIDSKVEAILVKVASIGLHPQNHLGKTIAELQPQLMMLKDKYQLNVCGEGGEYETFTLDCPLFKKRIVIDESHRVLHSDNYVAPVAFLSIDKCHLEVKEPSDPSQLASRIPEPSHCLPFTSIAHRTKKPTIVLALSQQTGKNVAPAFGRFRDQLHLSGIMSTKAGDASISLKEEIVDVVVQLEAILASQKMVLADVCFVHLYVQDITAFGQLNAEYIRYFGHNLPPSRSCVEVKALADVPARVLLDCFALRGSGEQKMQSLRIRRDVLHVKSISAWAPCCIGPYSQANVLHRALILLAGQIALHPQTMNLVPGDQEAQTTQCFRNACRVLEALQSNLRHVCSGVVFTTGDPNDRKAREHLLAMSRHHLLTNAEMDDEFDDENERKEGDGEQGLRNDTRLDLVQHVPLLVVQVSNLPRNASVEVELQALTHIALKYLTPRSVMATHRANGVRFDWQSSLIPRALCQVMCTASIENGEQYSVTSRALVKALTEGVWTCVLDSLFKALMPWDRMIHVRTFYVATAFSSEEELAKLYYKTVTARGKVKSLPGMTFVPVDAIQSDAVMALQVTAHDLEKLETELWLHKQL</sequence>
<proteinExistence type="predicted"/>
<comment type="caution">
    <text evidence="1">The sequence shown here is derived from an EMBL/GenBank/DDBJ whole genome shotgun (WGS) entry which is preliminary data.</text>
</comment>